<evidence type="ECO:0008006" key="7">
    <source>
        <dbReference type="Google" id="ProtNLM"/>
    </source>
</evidence>
<organism evidence="5 6">
    <name type="scientific">Colocasia esculenta</name>
    <name type="common">Wild taro</name>
    <name type="synonym">Arum esculentum</name>
    <dbReference type="NCBI Taxonomy" id="4460"/>
    <lineage>
        <taxon>Eukaryota</taxon>
        <taxon>Viridiplantae</taxon>
        <taxon>Streptophyta</taxon>
        <taxon>Embryophyta</taxon>
        <taxon>Tracheophyta</taxon>
        <taxon>Spermatophyta</taxon>
        <taxon>Magnoliopsida</taxon>
        <taxon>Liliopsida</taxon>
        <taxon>Araceae</taxon>
        <taxon>Aroideae</taxon>
        <taxon>Colocasieae</taxon>
        <taxon>Colocasia</taxon>
    </lineage>
</organism>
<evidence type="ECO:0000256" key="1">
    <source>
        <dbReference type="SAM" id="MobiDB-lite"/>
    </source>
</evidence>
<sequence>MEPPAKSGSLRGLVARFLLFGVLVLVLRFAYVVIVHGEHCDAGDFCFFSPPGGFALAGAGGTAGTKVFVRGGEGTANPAWSSREWRRAVDYYSAIFQDLIVEGFLSTNAKSVCVGARMGQQVLALREIGVPDAVGISKKKYPPLVVSGDLFHQPFGNNTFDFVFTSGGTIELSKRPADLASEIARILKPEGFLVVHTSSAGDQYSRCSLLGLFPGFRLVRNREIDGFDSLPIREAVLQKVPGDGVLGIESKQTGKTSSHGGDSFSGRCSIPDHKLKLLNSAEPLIKEEPLKPWITLKRNVKNIKYLPSIEDISFKSRYVYVDVGARSYGSSIGSWFKKQYPKQNKTFDVYAIEADRTFHAEYASKKGVSLLPYAAWVRNETLSFEINEDPDQKAKVKGRGMGRIQPAGAATALSVTSDVDKIQGFDFSEWLRSTVTETDFVVVKMDVEGTEFELIPRLFETGAICLIDELFLECHYNRWQRCCPGERTPKYQNTYGQCLELFSLLRRSTIRPDPCLSTEEVFAYDFGFHLARGRVIALLMREACPLLPHLVPHHLVSEPLDPIVCCPSRYRIACEENTSSATEASSPLSISSPSTFSPHCSTATVPSSTAPPPYHATPTHLPLVSLFLSLSLFLSPATSPRLLPLPRLCTAHPTAAGSWWAPELRTSLLDHSGTSRYSGSPSSRPPLPRSRPTRRTSAAGHLAPSSRPVPSGAGAATPLLDPSTTAAVLAPADRLPEPSDTSATNSSPHRPAAFASFLLFHPTRRLGKETDQGELKEGRGRLLVGNRSNQ</sequence>
<keyword evidence="2" id="KW-1133">Transmembrane helix</keyword>
<protein>
    <recommendedName>
        <fullName evidence="7">Methyltransferase type 11 domain-containing protein</fullName>
    </recommendedName>
</protein>
<dbReference type="InterPro" id="IPR057192">
    <property type="entry name" value="DUF7870"/>
</dbReference>
<feature type="region of interest" description="Disordered" evidence="1">
    <location>
        <begin position="768"/>
        <end position="790"/>
    </location>
</feature>
<feature type="compositionally biased region" description="Basic and acidic residues" evidence="1">
    <location>
        <begin position="768"/>
        <end position="780"/>
    </location>
</feature>
<feature type="domain" description="Methyltransferase type 11" evidence="3">
    <location>
        <begin position="137"/>
        <end position="195"/>
    </location>
</feature>
<name>A0A843VBW0_COLES</name>
<evidence type="ECO:0000259" key="4">
    <source>
        <dbReference type="Pfam" id="PF25276"/>
    </source>
</evidence>
<feature type="compositionally biased region" description="Low complexity" evidence="1">
    <location>
        <begin position="672"/>
        <end position="682"/>
    </location>
</feature>
<feature type="domain" description="DUF7870" evidence="4">
    <location>
        <begin position="420"/>
        <end position="509"/>
    </location>
</feature>
<keyword evidence="6" id="KW-1185">Reference proteome</keyword>
<dbReference type="PANTHER" id="PTHR44843:SF14">
    <property type="entry name" value="METHYLTRANSFERASE TYPE 11 DOMAIN-CONTAINING PROTEIN"/>
    <property type="match status" value="1"/>
</dbReference>
<evidence type="ECO:0000259" key="3">
    <source>
        <dbReference type="Pfam" id="PF08241"/>
    </source>
</evidence>
<comment type="caution">
    <text evidence="5">The sequence shown here is derived from an EMBL/GenBank/DDBJ whole genome shotgun (WGS) entry which is preliminary data.</text>
</comment>
<dbReference type="InterPro" id="IPR013216">
    <property type="entry name" value="Methyltransf_11"/>
</dbReference>
<evidence type="ECO:0000313" key="6">
    <source>
        <dbReference type="Proteomes" id="UP000652761"/>
    </source>
</evidence>
<dbReference type="AlphaFoldDB" id="A0A843VBW0"/>
<feature type="region of interest" description="Disordered" evidence="1">
    <location>
        <begin position="671"/>
        <end position="719"/>
    </location>
</feature>
<dbReference type="SUPFAM" id="SSF53335">
    <property type="entry name" value="S-adenosyl-L-methionine-dependent methyltransferases"/>
    <property type="match status" value="2"/>
</dbReference>
<proteinExistence type="predicted"/>
<dbReference type="OrthoDB" id="10006218at2759"/>
<dbReference type="Pfam" id="PF08241">
    <property type="entry name" value="Methyltransf_11"/>
    <property type="match status" value="1"/>
</dbReference>
<dbReference type="PANTHER" id="PTHR44843">
    <property type="entry name" value="METHYLTRANSFERASE"/>
    <property type="match status" value="1"/>
</dbReference>
<dbReference type="InterPro" id="IPR029063">
    <property type="entry name" value="SAM-dependent_MTases_sf"/>
</dbReference>
<keyword evidence="2" id="KW-0472">Membrane</keyword>
<dbReference type="EMBL" id="NMUH01001200">
    <property type="protein sequence ID" value="MQL90023.1"/>
    <property type="molecule type" value="Genomic_DNA"/>
</dbReference>
<dbReference type="GO" id="GO:0008757">
    <property type="term" value="F:S-adenosylmethionine-dependent methyltransferase activity"/>
    <property type="evidence" value="ECO:0007669"/>
    <property type="project" value="InterPro"/>
</dbReference>
<evidence type="ECO:0000256" key="2">
    <source>
        <dbReference type="SAM" id="Phobius"/>
    </source>
</evidence>
<dbReference type="CDD" id="cd02440">
    <property type="entry name" value="AdoMet_MTases"/>
    <property type="match status" value="1"/>
</dbReference>
<keyword evidence="2" id="KW-0812">Transmembrane</keyword>
<dbReference type="Gene3D" id="3.40.50.150">
    <property type="entry name" value="Vaccinia Virus protein VP39"/>
    <property type="match status" value="2"/>
</dbReference>
<dbReference type="Proteomes" id="UP000652761">
    <property type="component" value="Unassembled WGS sequence"/>
</dbReference>
<reference evidence="5" key="1">
    <citation type="submission" date="2017-07" db="EMBL/GenBank/DDBJ databases">
        <title>Taro Niue Genome Assembly and Annotation.</title>
        <authorList>
            <person name="Atibalentja N."/>
            <person name="Keating K."/>
            <person name="Fields C.J."/>
        </authorList>
    </citation>
    <scope>NUCLEOTIDE SEQUENCE</scope>
    <source>
        <strain evidence="5">Niue_2</strain>
        <tissue evidence="5">Leaf</tissue>
    </source>
</reference>
<evidence type="ECO:0000313" key="5">
    <source>
        <dbReference type="EMBL" id="MQL90023.1"/>
    </source>
</evidence>
<gene>
    <name evidence="5" type="ORF">Taro_022604</name>
</gene>
<feature type="domain" description="DUF7870" evidence="4">
    <location>
        <begin position="280"/>
        <end position="378"/>
    </location>
</feature>
<dbReference type="Pfam" id="PF25276">
    <property type="entry name" value="DUF7870"/>
    <property type="match status" value="2"/>
</dbReference>
<feature type="transmembrane region" description="Helical" evidence="2">
    <location>
        <begin position="12"/>
        <end position="34"/>
    </location>
</feature>
<accession>A0A843VBW0</accession>